<reference evidence="2" key="1">
    <citation type="journal article" date="2020" name="mSystems">
        <title>Genome- and Community-Level Interaction Insights into Carbon Utilization and Element Cycling Functions of Hydrothermarchaeota in Hydrothermal Sediment.</title>
        <authorList>
            <person name="Zhou Z."/>
            <person name="Liu Y."/>
            <person name="Xu W."/>
            <person name="Pan J."/>
            <person name="Luo Z.H."/>
            <person name="Li M."/>
        </authorList>
    </citation>
    <scope>NUCLEOTIDE SEQUENCE [LARGE SCALE GENOMIC DNA]</scope>
    <source>
        <strain evidence="2">HyVt-93</strain>
    </source>
</reference>
<accession>A0A7C5P323</accession>
<dbReference type="InterPro" id="IPR032560">
    <property type="entry name" value="DUF4932"/>
</dbReference>
<dbReference type="AlphaFoldDB" id="A0A7C5P323"/>
<dbReference type="InterPro" id="IPR022651">
    <property type="entry name" value="S_layer_C"/>
</dbReference>
<dbReference type="NCBIfam" id="TIGR01564">
    <property type="entry name" value="S_layer_MJ"/>
    <property type="match status" value="1"/>
</dbReference>
<dbReference type="Proteomes" id="UP000886217">
    <property type="component" value="Unassembled WGS sequence"/>
</dbReference>
<protein>
    <submittedName>
        <fullName evidence="2">S-layer protein</fullName>
    </submittedName>
</protein>
<dbReference type="Pfam" id="PF16286">
    <property type="entry name" value="DUF4932"/>
    <property type="match status" value="1"/>
</dbReference>
<dbReference type="InterPro" id="IPR006454">
    <property type="entry name" value="S_layer_MJ"/>
</dbReference>
<comment type="caution">
    <text evidence="2">The sequence shown here is derived from an EMBL/GenBank/DDBJ whole genome shotgun (WGS) entry which is preliminary data.</text>
</comment>
<gene>
    <name evidence="2" type="ORF">ENL40_07595</name>
</gene>
<evidence type="ECO:0000313" key="2">
    <source>
        <dbReference type="EMBL" id="HHI01305.1"/>
    </source>
</evidence>
<dbReference type="Pfam" id="PF05124">
    <property type="entry name" value="S_layer_C"/>
    <property type="match status" value="1"/>
</dbReference>
<dbReference type="EMBL" id="DRTU01000303">
    <property type="protein sequence ID" value="HHI01305.1"/>
    <property type="molecule type" value="Genomic_DNA"/>
</dbReference>
<name>A0A7C5P323_THELI</name>
<evidence type="ECO:0000259" key="1">
    <source>
        <dbReference type="Pfam" id="PF05124"/>
    </source>
</evidence>
<feature type="domain" description="S-layer protein outer" evidence="1">
    <location>
        <begin position="427"/>
        <end position="537"/>
    </location>
</feature>
<sequence>MIEVYSETSGGEMLKKLSLVVLLLLFLSTIPQLMLSQEEPQVTVEVNPNLELFAVVYILAFNGSDEFIIAPRDYVNDVLTYFAPYANSGAVRLIRDLIPQSFSYYVRDRSIRKFARNLVKMPYLGNMSESDPLLTEPYKQLVKFAKESNFIQFYNEHKEVYEKAVTPLKEVLPNDIPEKFVKFFGWSYTSYKVELSYSLWIHPYSEYTRDSAICIMTAQGDHLVRGMVMLHEFTHPYINRLMDSHPRIFENLTYYVDEVQRQLPAWTSLDPEPYLNEYYWNELLTESFAVYLAKTSNTSLMKMARYRELQDLSLGYYLLDEVVRELKAFEQSKKPGETFSDYLPVLVSHLKGIANSENVASYFKRKVPVTQLWFFDRAYSAGRIVIVYGSQNPDKRGNEYDKETALRLKEHLSALFSTIYDISPSIIIKSDREVTAEDLKENLILVGGPVANNLTKNVQDKMPIKFILNGTWGLKRDPDVVGEFSAFFSRGNTFDALPLSAPILREGFGVVEVIRNPWSDKSFILIVAGVDRYSTRRMIENVKIFSPSYIIEGDEYIEAGFYTQTGGI</sequence>
<proteinExistence type="predicted"/>
<organism evidence="2">
    <name type="scientific">Thermococcus litoralis</name>
    <dbReference type="NCBI Taxonomy" id="2265"/>
    <lineage>
        <taxon>Archaea</taxon>
        <taxon>Methanobacteriati</taxon>
        <taxon>Methanobacteriota</taxon>
        <taxon>Thermococci</taxon>
        <taxon>Thermococcales</taxon>
        <taxon>Thermococcaceae</taxon>
        <taxon>Thermococcus</taxon>
    </lineage>
</organism>